<name>A0A0F2TFB0_STRR3</name>
<keyword evidence="3" id="KW-1185">Reference proteome</keyword>
<feature type="compositionally biased region" description="Polar residues" evidence="1">
    <location>
        <begin position="106"/>
        <end position="115"/>
    </location>
</feature>
<dbReference type="PATRIC" id="fig|359131.3.peg.3734"/>
<dbReference type="RefSeq" id="WP_045697433.1">
    <property type="nucleotide sequence ID" value="NZ_JZKH01000030.1"/>
</dbReference>
<sequence>MVTFNDLAREKFSGIGSLAEGFESLVRTWGLSSELTGDIITPLQASGWRGDAAERASVTIVKVRNEIDAAFEEASGIAKALRSAHTEFTAARADLDAAVKKATDQSMTVDHSTGRISWPAPKSAVDKSDPEQYHATFKKLAEEVAGDIAKALKRAATADAAAVAALSAVTGKDKTAFKPAPNNPEEQAKQAADLLKLAGNLTDGQLDQLNKALKEHANDPRFTTAFYQNLGPDGFLKYYGQLALASADKGGRRPQAIEDLQKNLGTALATATNTRNYPRLSDEWEAGLRRAGSARADVFLPGKRGNVSAQPFGYQILTNILRTGTYDAHFLNPIAEHVTQLSQMKGFWTSAPWIDGDFDQLKFLGHPGGSRQGGFNPMSGVLEALAHNPQAALQYFHDPATAYDLDGSVKALNQKNTYFDVLAKGGDDSPLQDVWKGHYFPGGHAEPSGALAFGHALESAATGRAFDAPQDTPLPQHTPEMSKLMKEVVDRFGNTDGPSLLRKDGAFAELAPSLGHLTAGYMGDVQKAVTQYDKLLTTYGSPAGLEPDSTAKLLGALGRNPEAFGAVAQAQQAYTTAHIQDIMLNREAHGAQFGQAVNNAAHSGGAVAGILTAARTDTLVGELKGQEKAYNDSIDRNAMWGKSLWSMTGGKLLGAVPVVGPGLSLPVNYFIDHEASSYHISLNTADPATKADIAGLAGATGAAKTAVENAAQGTGLTPLQVEDLSTGAANQSWDGVTGGAGLFIRAVNG</sequence>
<evidence type="ECO:0000313" key="3">
    <source>
        <dbReference type="Proteomes" id="UP000033699"/>
    </source>
</evidence>
<feature type="region of interest" description="Disordered" evidence="1">
    <location>
        <begin position="106"/>
        <end position="129"/>
    </location>
</feature>
<evidence type="ECO:0000313" key="2">
    <source>
        <dbReference type="EMBL" id="KJS61216.1"/>
    </source>
</evidence>
<comment type="caution">
    <text evidence="2">The sequence shown here is derived from an EMBL/GenBank/DDBJ whole genome shotgun (WGS) entry which is preliminary data.</text>
</comment>
<gene>
    <name evidence="2" type="ORF">VM95_16785</name>
</gene>
<evidence type="ECO:0000256" key="1">
    <source>
        <dbReference type="SAM" id="MobiDB-lite"/>
    </source>
</evidence>
<dbReference type="EMBL" id="JZKH01000030">
    <property type="protein sequence ID" value="KJS61216.1"/>
    <property type="molecule type" value="Genomic_DNA"/>
</dbReference>
<dbReference type="OrthoDB" id="3846417at2"/>
<organism evidence="2 3">
    <name type="scientific">Streptomyces rubellomurinus (strain ATCC 31215)</name>
    <dbReference type="NCBI Taxonomy" id="359131"/>
    <lineage>
        <taxon>Bacteria</taxon>
        <taxon>Bacillati</taxon>
        <taxon>Actinomycetota</taxon>
        <taxon>Actinomycetes</taxon>
        <taxon>Kitasatosporales</taxon>
        <taxon>Streptomycetaceae</taxon>
        <taxon>Streptomyces</taxon>
    </lineage>
</organism>
<reference evidence="2 3" key="1">
    <citation type="submission" date="2015-02" db="EMBL/GenBank/DDBJ databases">
        <authorList>
            <person name="Ju K.-S."/>
            <person name="Doroghazi J.R."/>
            <person name="Metcalf W."/>
        </authorList>
    </citation>
    <scope>NUCLEOTIDE SEQUENCE [LARGE SCALE GENOMIC DNA]</scope>
    <source>
        <strain evidence="2 3">ATCC 31215</strain>
    </source>
</reference>
<proteinExistence type="predicted"/>
<accession>A0A0F2TFB0</accession>
<dbReference type="Proteomes" id="UP000033699">
    <property type="component" value="Unassembled WGS sequence"/>
</dbReference>
<dbReference type="AlphaFoldDB" id="A0A0F2TFB0"/>
<protein>
    <submittedName>
        <fullName evidence="2">Uncharacterized protein</fullName>
    </submittedName>
</protein>